<comment type="similarity">
    <text evidence="2 8">Belongs to the NiCoT transporter (TC 2.A.52) family.</text>
</comment>
<feature type="transmembrane region" description="Helical" evidence="8">
    <location>
        <begin position="86"/>
        <end position="111"/>
    </location>
</feature>
<keyword evidence="4" id="KW-0533">Nickel</keyword>
<evidence type="ECO:0000256" key="4">
    <source>
        <dbReference type="ARBA" id="ARBA00022596"/>
    </source>
</evidence>
<dbReference type="InterPro" id="IPR011541">
    <property type="entry name" value="Ni/Co_transpt_high_affinity"/>
</dbReference>
<comment type="subcellular location">
    <subcellularLocation>
        <location evidence="8">Cell membrane</location>
        <topology evidence="8">Multi-pass membrane protein</topology>
    </subcellularLocation>
    <subcellularLocation>
        <location evidence="1">Endomembrane system</location>
        <topology evidence="1">Multi-pass membrane protein</topology>
    </subcellularLocation>
</comment>
<sequence>MRNSDGGLIILKTKIIYGSAPYYLASLGLHLIGITLLFMAAAKHPSFWGLGLLAYSLGLRHAFDADHIAAIDNTVRKLIQQDKKSYGVGFYFSLGHSTVVFLMAILVSISVKWAKLKLPFLEIVGGRIGSLVSGSFLIAIAAFNFLVLISLYRSLKSMKDGSVDEDILNNILMSRGFLARILKPFFKCINRSWQMYPVGFLFGLGFDTATEIALIALSASTAQSGIPTLGIIALPVLFAAGMNLMDTTDSVMMSGAYTWAFDTPVRKAYYNLTVTTISVIAAFLIGAIELIQVATSMAHAQGGIWTWIQNIDFGWLGYGLVLMFLAMWLIAYGIWRLFIKKRETTL</sequence>
<keyword evidence="6 8" id="KW-1133">Transmembrane helix</keyword>
<reference evidence="9 10" key="1">
    <citation type="journal article" date="2015" name="Genome Announc.">
        <title>Expanding the biotechnology potential of lactobacilli through comparative genomics of 213 strains and associated genera.</title>
        <authorList>
            <person name="Sun Z."/>
            <person name="Harris H.M."/>
            <person name="McCann A."/>
            <person name="Guo C."/>
            <person name="Argimon S."/>
            <person name="Zhang W."/>
            <person name="Yang X."/>
            <person name="Jeffery I.B."/>
            <person name="Cooney J.C."/>
            <person name="Kagawa T.F."/>
            <person name="Liu W."/>
            <person name="Song Y."/>
            <person name="Salvetti E."/>
            <person name="Wrobel A."/>
            <person name="Rasinkangas P."/>
            <person name="Parkhill J."/>
            <person name="Rea M.C."/>
            <person name="O'Sullivan O."/>
            <person name="Ritari J."/>
            <person name="Douillard F.P."/>
            <person name="Paul Ross R."/>
            <person name="Yang R."/>
            <person name="Briner A.E."/>
            <person name="Felis G.E."/>
            <person name="de Vos W.M."/>
            <person name="Barrangou R."/>
            <person name="Klaenhammer T.R."/>
            <person name="Caufield P.W."/>
            <person name="Cui Y."/>
            <person name="Zhang H."/>
            <person name="O'Toole P.W."/>
        </authorList>
    </citation>
    <scope>NUCLEOTIDE SEQUENCE [LARGE SCALE GENOMIC DNA]</scope>
    <source>
        <strain evidence="9 10">DSM 19519</strain>
    </source>
</reference>
<evidence type="ECO:0000256" key="7">
    <source>
        <dbReference type="ARBA" id="ARBA00023136"/>
    </source>
</evidence>
<dbReference type="PANTHER" id="PTHR31611:SF0">
    <property type="entry name" value="HIGH-AFFINITY NICKEL TRANSPORT PROTEIN NIC1"/>
    <property type="match status" value="1"/>
</dbReference>
<keyword evidence="10" id="KW-1185">Reference proteome</keyword>
<evidence type="ECO:0000313" key="9">
    <source>
        <dbReference type="EMBL" id="KRL04098.1"/>
    </source>
</evidence>
<organism evidence="9 10">
    <name type="scientific">Liquorilactobacillus hordei DSM 19519</name>
    <dbReference type="NCBI Taxonomy" id="1423759"/>
    <lineage>
        <taxon>Bacteria</taxon>
        <taxon>Bacillati</taxon>
        <taxon>Bacillota</taxon>
        <taxon>Bacilli</taxon>
        <taxon>Lactobacillales</taxon>
        <taxon>Lactobacillaceae</taxon>
        <taxon>Liquorilactobacillus</taxon>
    </lineage>
</organism>
<proteinExistence type="inferred from homology"/>
<feature type="transmembrane region" description="Helical" evidence="8">
    <location>
        <begin position="315"/>
        <end position="335"/>
    </location>
</feature>
<keyword evidence="7 8" id="KW-0472">Membrane</keyword>
<protein>
    <recommendedName>
        <fullName evidence="8">Nickel/cobalt efflux system</fullName>
    </recommendedName>
</protein>
<dbReference type="Proteomes" id="UP000051448">
    <property type="component" value="Unassembled WGS sequence"/>
</dbReference>
<dbReference type="NCBIfam" id="TIGR00802">
    <property type="entry name" value="nico"/>
    <property type="match status" value="1"/>
</dbReference>
<evidence type="ECO:0000256" key="2">
    <source>
        <dbReference type="ARBA" id="ARBA00010892"/>
    </source>
</evidence>
<accession>A0A0R1MG16</accession>
<name>A0A0R1MG16_9LACO</name>
<dbReference type="GO" id="GO:0012505">
    <property type="term" value="C:endomembrane system"/>
    <property type="evidence" value="ECO:0007669"/>
    <property type="project" value="UniProtKB-SubCell"/>
</dbReference>
<dbReference type="EMBL" id="AZDX01000055">
    <property type="protein sequence ID" value="KRL04098.1"/>
    <property type="molecule type" value="Genomic_DNA"/>
</dbReference>
<evidence type="ECO:0000256" key="6">
    <source>
        <dbReference type="ARBA" id="ARBA00022989"/>
    </source>
</evidence>
<dbReference type="GO" id="GO:0005886">
    <property type="term" value="C:plasma membrane"/>
    <property type="evidence" value="ECO:0007669"/>
    <property type="project" value="UniProtKB-SubCell"/>
</dbReference>
<feature type="transmembrane region" description="Helical" evidence="8">
    <location>
        <begin position="195"/>
        <end position="219"/>
    </location>
</feature>
<feature type="transmembrane region" description="Helical" evidence="8">
    <location>
        <begin position="20"/>
        <end position="42"/>
    </location>
</feature>
<dbReference type="PANTHER" id="PTHR31611">
    <property type="entry name" value="HIGH-AFFINITY NICKEL TRANSPORT PROTEIN NIC1"/>
    <property type="match status" value="1"/>
</dbReference>
<evidence type="ECO:0000313" key="10">
    <source>
        <dbReference type="Proteomes" id="UP000051448"/>
    </source>
</evidence>
<evidence type="ECO:0000256" key="8">
    <source>
        <dbReference type="RuleBase" id="RU362101"/>
    </source>
</evidence>
<keyword evidence="5 8" id="KW-0812">Transmembrane</keyword>
<dbReference type="Pfam" id="PF03824">
    <property type="entry name" value="NicO"/>
    <property type="match status" value="1"/>
</dbReference>
<dbReference type="AlphaFoldDB" id="A0A0R1MG16"/>
<dbReference type="InterPro" id="IPR004688">
    <property type="entry name" value="Ni/Co_transpt"/>
</dbReference>
<evidence type="ECO:0000256" key="5">
    <source>
        <dbReference type="ARBA" id="ARBA00022692"/>
    </source>
</evidence>
<feature type="transmembrane region" description="Helical" evidence="8">
    <location>
        <begin position="225"/>
        <end position="245"/>
    </location>
</feature>
<keyword evidence="3 8" id="KW-0813">Transport</keyword>
<comment type="caution">
    <text evidence="9">The sequence shown here is derived from an EMBL/GenBank/DDBJ whole genome shotgun (WGS) entry which is preliminary data.</text>
</comment>
<dbReference type="PATRIC" id="fig|1423759.3.peg.1849"/>
<gene>
    <name evidence="9" type="ORF">FC92_GL001769</name>
</gene>
<feature type="transmembrane region" description="Helical" evidence="8">
    <location>
        <begin position="269"/>
        <end position="295"/>
    </location>
</feature>
<dbReference type="GO" id="GO:0015099">
    <property type="term" value="F:nickel cation transmembrane transporter activity"/>
    <property type="evidence" value="ECO:0007669"/>
    <property type="project" value="UniProtKB-UniRule"/>
</dbReference>
<evidence type="ECO:0000256" key="1">
    <source>
        <dbReference type="ARBA" id="ARBA00004127"/>
    </source>
</evidence>
<feature type="transmembrane region" description="Helical" evidence="8">
    <location>
        <begin position="131"/>
        <end position="152"/>
    </location>
</feature>
<evidence type="ECO:0000256" key="3">
    <source>
        <dbReference type="ARBA" id="ARBA00022448"/>
    </source>
</evidence>